<comment type="similarity">
    <text evidence="5">Belongs to the bacterial ribosomal protein bL25 family. CTC subfamily.</text>
</comment>
<evidence type="ECO:0000256" key="4">
    <source>
        <dbReference type="ARBA" id="ARBA00023274"/>
    </source>
</evidence>
<comment type="caution">
    <text evidence="8">The sequence shown here is derived from an EMBL/GenBank/DDBJ whole genome shotgun (WGS) entry which is preliminary data.</text>
</comment>
<dbReference type="PANTHER" id="PTHR33284">
    <property type="entry name" value="RIBOSOMAL PROTEIN L25/GLN-TRNA SYNTHETASE, ANTI-CODON-BINDING DOMAIN-CONTAINING PROTEIN"/>
    <property type="match status" value="1"/>
</dbReference>
<dbReference type="HAMAP" id="MF_01334">
    <property type="entry name" value="Ribosomal_bL25_CTC"/>
    <property type="match status" value="1"/>
</dbReference>
<evidence type="ECO:0000259" key="7">
    <source>
        <dbReference type="Pfam" id="PF14693"/>
    </source>
</evidence>
<dbReference type="NCBIfam" id="TIGR00731">
    <property type="entry name" value="bL25_bact_ctc"/>
    <property type="match status" value="1"/>
</dbReference>
<dbReference type="RefSeq" id="WP_343784926.1">
    <property type="nucleotide sequence ID" value="NZ_BAAAFH010000003.1"/>
</dbReference>
<dbReference type="Pfam" id="PF01386">
    <property type="entry name" value="Ribosomal_L25p"/>
    <property type="match status" value="1"/>
</dbReference>
<sequence length="195" mass="21024">MKVVSLSGSPRENVGKKDAKALRSAGLVPCVLYGSGEQVHFSAEAVQVDKLIYTPEVYKVDLDINGRKSQAIIQEVQQNPLTDDIIHVDFLELDENKPVKISLPVRIKGIAPGVTSGGKLQQVFRKLKLAGLPKDMPADITLDISKLEIGDAIRVKHVEIPGVQLLDPANAVVVSVKMARGAKKKSAEEEAEAEG</sequence>
<dbReference type="NCBIfam" id="NF004132">
    <property type="entry name" value="PRK05618.2-2"/>
    <property type="match status" value="1"/>
</dbReference>
<dbReference type="InterPro" id="IPR029751">
    <property type="entry name" value="Ribosomal_L25_dom"/>
</dbReference>
<dbReference type="PANTHER" id="PTHR33284:SF1">
    <property type="entry name" value="RIBOSOMAL PROTEIN L25_GLN-TRNA SYNTHETASE, ANTI-CODON-BINDING DOMAIN-CONTAINING PROTEIN"/>
    <property type="match status" value="1"/>
</dbReference>
<comment type="function">
    <text evidence="5">This is one of the proteins that binds to the 5S RNA in the ribosome where it forms part of the central protuberance.</text>
</comment>
<protein>
    <recommendedName>
        <fullName evidence="5">Large ribosomal subunit protein bL25</fullName>
    </recommendedName>
    <alternativeName>
        <fullName evidence="5">General stress protein CTC</fullName>
    </alternativeName>
</protein>
<feature type="domain" description="Large ribosomal subunit protein bL25 beta" evidence="7">
    <location>
        <begin position="99"/>
        <end position="179"/>
    </location>
</feature>
<proteinExistence type="inferred from homology"/>
<keyword evidence="9" id="KW-1185">Reference proteome</keyword>
<dbReference type="SUPFAM" id="SSF50715">
    <property type="entry name" value="Ribosomal protein L25-like"/>
    <property type="match status" value="1"/>
</dbReference>
<dbReference type="InterPro" id="IPR020056">
    <property type="entry name" value="Rbsml_bL25/Gln-tRNA_synth_N"/>
</dbReference>
<gene>
    <name evidence="5" type="primary">rplY</name>
    <name evidence="5" type="synonym">ctc</name>
    <name evidence="8" type="ORF">GCM10009118_05670</name>
</gene>
<accession>A0ABN1MLS9</accession>
<dbReference type="Proteomes" id="UP001501126">
    <property type="component" value="Unassembled WGS sequence"/>
</dbReference>
<dbReference type="Gene3D" id="2.40.240.10">
    <property type="entry name" value="Ribosomal Protein L25, Chain P"/>
    <property type="match status" value="1"/>
</dbReference>
<evidence type="ECO:0000256" key="1">
    <source>
        <dbReference type="ARBA" id="ARBA00022730"/>
    </source>
</evidence>
<name>A0ABN1MLS9_9FLAO</name>
<dbReference type="GO" id="GO:0005840">
    <property type="term" value="C:ribosome"/>
    <property type="evidence" value="ECO:0007669"/>
    <property type="project" value="UniProtKB-KW"/>
</dbReference>
<organism evidence="8 9">
    <name type="scientific">Wandonia haliotis</name>
    <dbReference type="NCBI Taxonomy" id="574963"/>
    <lineage>
        <taxon>Bacteria</taxon>
        <taxon>Pseudomonadati</taxon>
        <taxon>Bacteroidota</taxon>
        <taxon>Flavobacteriia</taxon>
        <taxon>Flavobacteriales</taxon>
        <taxon>Crocinitomicaceae</taxon>
        <taxon>Wandonia</taxon>
    </lineage>
</organism>
<comment type="subunit">
    <text evidence="5">Part of the 50S ribosomal subunit; part of the 5S rRNA/L5/L18/L25 subcomplex. Contacts the 5S rRNA. Binds to the 5S rRNA independently of L5 and L18.</text>
</comment>
<keyword evidence="3 5" id="KW-0689">Ribosomal protein</keyword>
<dbReference type="InterPro" id="IPR037121">
    <property type="entry name" value="Ribosomal_bL25_C"/>
</dbReference>
<evidence type="ECO:0000313" key="9">
    <source>
        <dbReference type="Proteomes" id="UP001501126"/>
    </source>
</evidence>
<evidence type="ECO:0000256" key="2">
    <source>
        <dbReference type="ARBA" id="ARBA00022884"/>
    </source>
</evidence>
<keyword evidence="1 5" id="KW-0699">rRNA-binding</keyword>
<dbReference type="InterPro" id="IPR011035">
    <property type="entry name" value="Ribosomal_bL25/Gln-tRNA_synth"/>
</dbReference>
<evidence type="ECO:0000259" key="6">
    <source>
        <dbReference type="Pfam" id="PF01386"/>
    </source>
</evidence>
<evidence type="ECO:0000313" key="8">
    <source>
        <dbReference type="EMBL" id="GAA0874159.1"/>
    </source>
</evidence>
<dbReference type="InterPro" id="IPR020930">
    <property type="entry name" value="Ribosomal_uL5_bac-type"/>
</dbReference>
<keyword evidence="4 5" id="KW-0687">Ribonucleoprotein</keyword>
<keyword evidence="2 5" id="KW-0694">RNA-binding</keyword>
<dbReference type="CDD" id="cd00495">
    <property type="entry name" value="Ribosomal_L25_TL5_CTC"/>
    <property type="match status" value="1"/>
</dbReference>
<dbReference type="Gene3D" id="2.170.120.20">
    <property type="entry name" value="Ribosomal protein L25, beta domain"/>
    <property type="match status" value="1"/>
</dbReference>
<evidence type="ECO:0000256" key="3">
    <source>
        <dbReference type="ARBA" id="ARBA00022980"/>
    </source>
</evidence>
<dbReference type="InterPro" id="IPR001021">
    <property type="entry name" value="Ribosomal_bL25_long"/>
</dbReference>
<dbReference type="EMBL" id="BAAAFH010000003">
    <property type="protein sequence ID" value="GAA0874159.1"/>
    <property type="molecule type" value="Genomic_DNA"/>
</dbReference>
<evidence type="ECO:0000256" key="5">
    <source>
        <dbReference type="HAMAP-Rule" id="MF_01334"/>
    </source>
</evidence>
<reference evidence="8 9" key="1">
    <citation type="journal article" date="2019" name="Int. J. Syst. Evol. Microbiol.">
        <title>The Global Catalogue of Microorganisms (GCM) 10K type strain sequencing project: providing services to taxonomists for standard genome sequencing and annotation.</title>
        <authorList>
            <consortium name="The Broad Institute Genomics Platform"/>
            <consortium name="The Broad Institute Genome Sequencing Center for Infectious Disease"/>
            <person name="Wu L."/>
            <person name="Ma J."/>
        </authorList>
    </citation>
    <scope>NUCLEOTIDE SEQUENCE [LARGE SCALE GENOMIC DNA]</scope>
    <source>
        <strain evidence="8 9">JCM 16083</strain>
    </source>
</reference>
<dbReference type="Pfam" id="PF14693">
    <property type="entry name" value="Ribosomal_TL5_C"/>
    <property type="match status" value="1"/>
</dbReference>
<dbReference type="InterPro" id="IPR020057">
    <property type="entry name" value="Ribosomal_bL25_b-dom"/>
</dbReference>
<feature type="domain" description="Large ribosomal subunit protein bL25 L25" evidence="6">
    <location>
        <begin position="6"/>
        <end position="90"/>
    </location>
</feature>